<dbReference type="Gene3D" id="3.30.40.10">
    <property type="entry name" value="Zinc/RING finger domain, C3HC4 (zinc finger)"/>
    <property type="match status" value="1"/>
</dbReference>
<dbReference type="EMBL" id="UYRU01070635">
    <property type="protein sequence ID" value="VDN20031.1"/>
    <property type="molecule type" value="Genomic_DNA"/>
</dbReference>
<gene>
    <name evidence="2" type="ORF">DILT_LOCUS13543</name>
</gene>
<dbReference type="AlphaFoldDB" id="A0A3P7MPJ9"/>
<dbReference type="PANTHER" id="PTHR13931:SF2">
    <property type="entry name" value="UBIQUITIN CONJUGATION FACTOR E4 B"/>
    <property type="match status" value="1"/>
</dbReference>
<dbReference type="Proteomes" id="UP000281553">
    <property type="component" value="Unassembled WGS sequence"/>
</dbReference>
<dbReference type="GO" id="GO:0034450">
    <property type="term" value="F:ubiquitin-ubiquitin ligase activity"/>
    <property type="evidence" value="ECO:0007669"/>
    <property type="project" value="InterPro"/>
</dbReference>
<accession>A0A3P7MPJ9</accession>
<evidence type="ECO:0000313" key="2">
    <source>
        <dbReference type="EMBL" id="VDN20031.1"/>
    </source>
</evidence>
<feature type="domain" description="U-box" evidence="1">
    <location>
        <begin position="50"/>
        <end position="87"/>
    </location>
</feature>
<protein>
    <recommendedName>
        <fullName evidence="1">U-box domain-containing protein</fullName>
    </recommendedName>
</protein>
<evidence type="ECO:0000313" key="3">
    <source>
        <dbReference type="Proteomes" id="UP000281553"/>
    </source>
</evidence>
<proteinExistence type="predicted"/>
<dbReference type="OrthoDB" id="20295at2759"/>
<organism evidence="2 3">
    <name type="scientific">Dibothriocephalus latus</name>
    <name type="common">Fish tapeworm</name>
    <name type="synonym">Diphyllobothrium latum</name>
    <dbReference type="NCBI Taxonomy" id="60516"/>
    <lineage>
        <taxon>Eukaryota</taxon>
        <taxon>Metazoa</taxon>
        <taxon>Spiralia</taxon>
        <taxon>Lophotrochozoa</taxon>
        <taxon>Platyhelminthes</taxon>
        <taxon>Cestoda</taxon>
        <taxon>Eucestoda</taxon>
        <taxon>Diphyllobothriidea</taxon>
        <taxon>Diphyllobothriidae</taxon>
        <taxon>Dibothriocephalus</taxon>
    </lineage>
</organism>
<dbReference type="InterPro" id="IPR045132">
    <property type="entry name" value="UBE4"/>
</dbReference>
<keyword evidence="3" id="KW-1185">Reference proteome</keyword>
<dbReference type="PANTHER" id="PTHR13931">
    <property type="entry name" value="UBIQUITINATION FACTOR E4"/>
    <property type="match status" value="1"/>
</dbReference>
<dbReference type="GO" id="GO:0005634">
    <property type="term" value="C:nucleus"/>
    <property type="evidence" value="ECO:0007669"/>
    <property type="project" value="TreeGrafter"/>
</dbReference>
<sequence length="95" mass="10701">MAIVSTCNRIQNVSATHSPATAPKYQTLLDSLERVCAMKVNSHEGTSYILLVRDATDPFNRQPLEMAMVEPATELKAQIDAWLKSRREQRQKATQ</sequence>
<dbReference type="GO" id="GO:0000209">
    <property type="term" value="P:protein polyubiquitination"/>
    <property type="evidence" value="ECO:0007669"/>
    <property type="project" value="TreeGrafter"/>
</dbReference>
<dbReference type="InterPro" id="IPR003613">
    <property type="entry name" value="Ubox_domain"/>
</dbReference>
<reference evidence="2 3" key="1">
    <citation type="submission" date="2018-11" db="EMBL/GenBank/DDBJ databases">
        <authorList>
            <consortium name="Pathogen Informatics"/>
        </authorList>
    </citation>
    <scope>NUCLEOTIDE SEQUENCE [LARGE SCALE GENOMIC DNA]</scope>
</reference>
<dbReference type="GO" id="GO:0036503">
    <property type="term" value="P:ERAD pathway"/>
    <property type="evidence" value="ECO:0007669"/>
    <property type="project" value="InterPro"/>
</dbReference>
<dbReference type="Pfam" id="PF04564">
    <property type="entry name" value="U-box"/>
    <property type="match status" value="1"/>
</dbReference>
<dbReference type="InterPro" id="IPR013083">
    <property type="entry name" value="Znf_RING/FYVE/PHD"/>
</dbReference>
<evidence type="ECO:0000259" key="1">
    <source>
        <dbReference type="Pfam" id="PF04564"/>
    </source>
</evidence>
<name>A0A3P7MPJ9_DIBLA</name>
<dbReference type="GO" id="GO:0005737">
    <property type="term" value="C:cytoplasm"/>
    <property type="evidence" value="ECO:0007669"/>
    <property type="project" value="TreeGrafter"/>
</dbReference>
<dbReference type="SUPFAM" id="SSF57850">
    <property type="entry name" value="RING/U-box"/>
    <property type="match status" value="1"/>
</dbReference>
<dbReference type="GO" id="GO:0000151">
    <property type="term" value="C:ubiquitin ligase complex"/>
    <property type="evidence" value="ECO:0007669"/>
    <property type="project" value="InterPro"/>
</dbReference>